<dbReference type="Pfam" id="PF05036">
    <property type="entry name" value="SPOR"/>
    <property type="match status" value="1"/>
</dbReference>
<keyword evidence="1" id="KW-1133">Transmembrane helix</keyword>
<dbReference type="RefSeq" id="WP_309388368.1">
    <property type="nucleotide sequence ID" value="NZ_JADBEO010000002.1"/>
</dbReference>
<keyword evidence="1" id="KW-0472">Membrane</keyword>
<evidence type="ECO:0000259" key="2">
    <source>
        <dbReference type="Pfam" id="PF05036"/>
    </source>
</evidence>
<evidence type="ECO:0000313" key="3">
    <source>
        <dbReference type="EMBL" id="MDR4305320.1"/>
    </source>
</evidence>
<protein>
    <submittedName>
        <fullName evidence="3">SPOR domain-containing protein</fullName>
    </submittedName>
</protein>
<reference evidence="3" key="1">
    <citation type="submission" date="2020-10" db="EMBL/GenBank/DDBJ databases">
        <authorList>
            <person name="Abbas A."/>
            <person name="Razzaq R."/>
            <person name="Waqas M."/>
            <person name="Abbas N."/>
            <person name="Nielsen T.K."/>
            <person name="Hansen L.H."/>
            <person name="Hussain S."/>
            <person name="Shahid M."/>
        </authorList>
    </citation>
    <scope>NUCLEOTIDE SEQUENCE</scope>
    <source>
        <strain evidence="3">S14</strain>
    </source>
</reference>
<keyword evidence="4" id="KW-1185">Reference proteome</keyword>
<sequence>MIDPDYHARTLYEETPRTRTLAPLGPGALWGVVMLAAIAGAGVTVWRAGAASEQRLVSADAEGPLRRDLARLGAERDALALRVAALERGLGEVRLAQRPTEPEATGSIRRPAERAGSSIASKAGLALGIEPSADAAKRRWTTLATRFPGALSRLTPLLRREAGKTPLFELVAGPFATRADAEAACGALAEQGLACDTTDYAGDPIGL</sequence>
<name>A0ABU1DB75_9HYPH</name>
<dbReference type="Proteomes" id="UP001181622">
    <property type="component" value="Unassembled WGS sequence"/>
</dbReference>
<dbReference type="InterPro" id="IPR036680">
    <property type="entry name" value="SPOR-like_sf"/>
</dbReference>
<dbReference type="EMBL" id="JADBEO010000002">
    <property type="protein sequence ID" value="MDR4305320.1"/>
    <property type="molecule type" value="Genomic_DNA"/>
</dbReference>
<feature type="transmembrane region" description="Helical" evidence="1">
    <location>
        <begin position="27"/>
        <end position="46"/>
    </location>
</feature>
<comment type="caution">
    <text evidence="3">The sequence shown here is derived from an EMBL/GenBank/DDBJ whole genome shotgun (WGS) entry which is preliminary data.</text>
</comment>
<keyword evidence="1" id="KW-0812">Transmembrane</keyword>
<organism evidence="3 4">
    <name type="scientific">Chelatococcus sambhunathii</name>
    <dbReference type="NCBI Taxonomy" id="363953"/>
    <lineage>
        <taxon>Bacteria</taxon>
        <taxon>Pseudomonadati</taxon>
        <taxon>Pseudomonadota</taxon>
        <taxon>Alphaproteobacteria</taxon>
        <taxon>Hyphomicrobiales</taxon>
        <taxon>Chelatococcaceae</taxon>
        <taxon>Chelatococcus</taxon>
    </lineage>
</organism>
<dbReference type="InterPro" id="IPR007730">
    <property type="entry name" value="SPOR-like_dom"/>
</dbReference>
<gene>
    <name evidence="3" type="ORF">IHQ68_01620</name>
</gene>
<dbReference type="Gene3D" id="3.30.70.1070">
    <property type="entry name" value="Sporulation related repeat"/>
    <property type="match status" value="1"/>
</dbReference>
<feature type="domain" description="SPOR" evidence="2">
    <location>
        <begin position="132"/>
        <end position="195"/>
    </location>
</feature>
<evidence type="ECO:0000256" key="1">
    <source>
        <dbReference type="SAM" id="Phobius"/>
    </source>
</evidence>
<proteinExistence type="predicted"/>
<accession>A0ABU1DB75</accession>
<evidence type="ECO:0000313" key="4">
    <source>
        <dbReference type="Proteomes" id="UP001181622"/>
    </source>
</evidence>